<dbReference type="OrthoDB" id="9157092at2"/>
<protein>
    <recommendedName>
        <fullName evidence="4">Toxin CptA</fullName>
    </recommendedName>
</protein>
<accession>A0A127JQ47</accession>
<feature type="transmembrane region" description="Helical" evidence="1">
    <location>
        <begin position="18"/>
        <end position="37"/>
    </location>
</feature>
<sequence length="152" mass="16425">MHNAPSVNYPVGRSRLQGALLAAAWTAGALAVAGWAWQVQPAPGRAVPALLAVLLAGAFAARRWIRGPRGVLAWDGQFWCWTVGDTALQAHPEVVLDLQQAILLRLGAGRGAQWLWLERRAAPARWDDLRRAVYARARTEGLPGAQPPAATR</sequence>
<reference evidence="2 3" key="1">
    <citation type="journal article" date="2014" name="Int. J. Syst. Evol. Microbiol.">
        <title>Ramlibacter solisilvae sp. nov., isolated from forest soil, and emended description of the genus Ramlibacter.</title>
        <authorList>
            <person name="Lee H.J."/>
            <person name="Lee S.H."/>
            <person name="Lee S.S."/>
            <person name="Lee J.S."/>
            <person name="Kim Y."/>
            <person name="Kim S.C."/>
            <person name="Jeon C.O."/>
        </authorList>
    </citation>
    <scope>NUCLEOTIDE SEQUENCE [LARGE SCALE GENOMIC DNA]</scope>
    <source>
        <strain evidence="2 3">5-10</strain>
    </source>
</reference>
<feature type="transmembrane region" description="Helical" evidence="1">
    <location>
        <begin position="43"/>
        <end position="61"/>
    </location>
</feature>
<dbReference type="EMBL" id="CP010951">
    <property type="protein sequence ID" value="AMO22107.1"/>
    <property type="molecule type" value="Genomic_DNA"/>
</dbReference>
<evidence type="ECO:0000313" key="3">
    <source>
        <dbReference type="Proteomes" id="UP000070433"/>
    </source>
</evidence>
<evidence type="ECO:0008006" key="4">
    <source>
        <dbReference type="Google" id="ProtNLM"/>
    </source>
</evidence>
<dbReference type="Proteomes" id="UP000070433">
    <property type="component" value="Chromosome"/>
</dbReference>
<name>A0A127JQ47_9BURK</name>
<dbReference type="AlphaFoldDB" id="A0A127JQ47"/>
<keyword evidence="1" id="KW-0472">Membrane</keyword>
<keyword evidence="1" id="KW-1133">Transmembrane helix</keyword>
<keyword evidence="3" id="KW-1185">Reference proteome</keyword>
<gene>
    <name evidence="2" type="ORF">UC35_03445</name>
</gene>
<evidence type="ECO:0000313" key="2">
    <source>
        <dbReference type="EMBL" id="AMO22107.1"/>
    </source>
</evidence>
<dbReference type="RefSeq" id="WP_061496212.1">
    <property type="nucleotide sequence ID" value="NZ_CP010951.1"/>
</dbReference>
<organism evidence="2 3">
    <name type="scientific">Ramlibacter tataouinensis</name>
    <dbReference type="NCBI Taxonomy" id="94132"/>
    <lineage>
        <taxon>Bacteria</taxon>
        <taxon>Pseudomonadati</taxon>
        <taxon>Pseudomonadota</taxon>
        <taxon>Betaproteobacteria</taxon>
        <taxon>Burkholderiales</taxon>
        <taxon>Comamonadaceae</taxon>
        <taxon>Ramlibacter</taxon>
    </lineage>
</organism>
<evidence type="ECO:0000256" key="1">
    <source>
        <dbReference type="SAM" id="Phobius"/>
    </source>
</evidence>
<proteinExistence type="predicted"/>
<keyword evidence="1" id="KW-0812">Transmembrane</keyword>